<dbReference type="AlphaFoldDB" id="A0AAN5CEI7"/>
<comment type="caution">
    <text evidence="4">The sequence shown here is derived from an EMBL/GenBank/DDBJ whole genome shotgun (WGS) entry which is preliminary data.</text>
</comment>
<dbReference type="GO" id="GO:0008270">
    <property type="term" value="F:zinc ion binding"/>
    <property type="evidence" value="ECO:0007669"/>
    <property type="project" value="UniProtKB-KW"/>
</dbReference>
<keyword evidence="5" id="KW-1185">Reference proteome</keyword>
<protein>
    <recommendedName>
        <fullName evidence="3">RING-type domain-containing protein</fullName>
    </recommendedName>
</protein>
<dbReference type="InterPro" id="IPR001841">
    <property type="entry name" value="Znf_RING"/>
</dbReference>
<keyword evidence="2" id="KW-0862">Zinc</keyword>
<evidence type="ECO:0000256" key="2">
    <source>
        <dbReference type="ARBA" id="ARBA00022833"/>
    </source>
</evidence>
<keyword evidence="1" id="KW-0479">Metal-binding</keyword>
<evidence type="ECO:0000313" key="4">
    <source>
        <dbReference type="EMBL" id="GMR40697.1"/>
    </source>
</evidence>
<feature type="non-terminal residue" evidence="4">
    <location>
        <position position="100"/>
    </location>
</feature>
<feature type="domain" description="RING-type" evidence="3">
    <location>
        <begin position="64"/>
        <end position="98"/>
    </location>
</feature>
<dbReference type="SUPFAM" id="SSF57850">
    <property type="entry name" value="RING/U-box"/>
    <property type="match status" value="1"/>
</dbReference>
<organism evidence="4 5">
    <name type="scientific">Pristionchus mayeri</name>
    <dbReference type="NCBI Taxonomy" id="1317129"/>
    <lineage>
        <taxon>Eukaryota</taxon>
        <taxon>Metazoa</taxon>
        <taxon>Ecdysozoa</taxon>
        <taxon>Nematoda</taxon>
        <taxon>Chromadorea</taxon>
        <taxon>Rhabditida</taxon>
        <taxon>Rhabditina</taxon>
        <taxon>Diplogasteromorpha</taxon>
        <taxon>Diplogasteroidea</taxon>
        <taxon>Neodiplogasteridae</taxon>
        <taxon>Pristionchus</taxon>
    </lineage>
</organism>
<feature type="non-terminal residue" evidence="4">
    <location>
        <position position="1"/>
    </location>
</feature>
<sequence>NSPNDPDEVKRLKLSPATSYIFRKPFVGKLERQISHIVPETASVEEAAAAVAAAPAAAEEEEQKCDICYDVLSAKRAIVCIPCMHAMHRTCAILWFESRT</sequence>
<proteinExistence type="predicted"/>
<keyword evidence="1" id="KW-0863">Zinc-finger</keyword>
<evidence type="ECO:0000313" key="5">
    <source>
        <dbReference type="Proteomes" id="UP001328107"/>
    </source>
</evidence>
<evidence type="ECO:0000256" key="1">
    <source>
        <dbReference type="ARBA" id="ARBA00022771"/>
    </source>
</evidence>
<name>A0AAN5CEI7_9BILA</name>
<gene>
    <name evidence="4" type="ORF">PMAYCL1PPCAC_10892</name>
</gene>
<dbReference type="CDD" id="cd16448">
    <property type="entry name" value="RING-H2"/>
    <property type="match status" value="1"/>
</dbReference>
<dbReference type="Proteomes" id="UP001328107">
    <property type="component" value="Unassembled WGS sequence"/>
</dbReference>
<dbReference type="Pfam" id="PF13639">
    <property type="entry name" value="zf-RING_2"/>
    <property type="match status" value="1"/>
</dbReference>
<dbReference type="Gene3D" id="3.30.40.10">
    <property type="entry name" value="Zinc/RING finger domain, C3HC4 (zinc finger)"/>
    <property type="match status" value="1"/>
</dbReference>
<evidence type="ECO:0000259" key="3">
    <source>
        <dbReference type="Pfam" id="PF13639"/>
    </source>
</evidence>
<dbReference type="InterPro" id="IPR013083">
    <property type="entry name" value="Znf_RING/FYVE/PHD"/>
</dbReference>
<reference evidence="5" key="1">
    <citation type="submission" date="2022-10" db="EMBL/GenBank/DDBJ databases">
        <title>Genome assembly of Pristionchus species.</title>
        <authorList>
            <person name="Yoshida K."/>
            <person name="Sommer R.J."/>
        </authorList>
    </citation>
    <scope>NUCLEOTIDE SEQUENCE [LARGE SCALE GENOMIC DNA]</scope>
    <source>
        <strain evidence="5">RS5460</strain>
    </source>
</reference>
<dbReference type="EMBL" id="BTRK01000003">
    <property type="protein sequence ID" value="GMR40697.1"/>
    <property type="molecule type" value="Genomic_DNA"/>
</dbReference>
<accession>A0AAN5CEI7</accession>